<dbReference type="PROSITE" id="PS51034">
    <property type="entry name" value="ZP_2"/>
    <property type="match status" value="1"/>
</dbReference>
<evidence type="ECO:0000259" key="9">
    <source>
        <dbReference type="PROSITE" id="PS51034"/>
    </source>
</evidence>
<keyword evidence="10" id="KW-1185">Reference proteome</keyword>
<name>A0A914WBB1_9BILA</name>
<evidence type="ECO:0000256" key="8">
    <source>
        <dbReference type="SAM" id="Phobius"/>
    </source>
</evidence>
<feature type="transmembrane region" description="Helical" evidence="8">
    <location>
        <begin position="376"/>
        <end position="400"/>
    </location>
</feature>
<keyword evidence="3" id="KW-1003">Cell membrane</keyword>
<dbReference type="InterPro" id="IPR051962">
    <property type="entry name" value="Cuticlin"/>
</dbReference>
<sequence length="415" mass="46304">METESLIRVERKTEDMWFIPADDEGQSKAVTQMPPSVTSIPIDNEVVGPINISCVGSGVVVNFKTKNTFEGRVYLRGPAENSDCPTEVGHVDEAGVFVLPFTDCNMRKRRLADESGDEAPINMVTISFHPLGIITEADRAFKVECRDQSLDLMLTQSFEVSMLPTEASRVLRPQSSCTYTIRAWSLQGPIVKFANVGDTVFHIWECRNDDYAMFVHSCFASSRNESEIPLVDQSGCSLDRYIMSNLTYSENMLRAYAYADVFKFMDLSNLSFKCKVELCHKTDINCTTRPLSTCASVEQTTFDTKERKSRDVPTWPSSSSPIDVNSQELYINEFKERADDFLTKSDQQSSVGASAKQHVPVESESYGASWCTMSNVAVITGLVIIAAIASFLLGCILSHLIPIRRVYTKKCQAEP</sequence>
<keyword evidence="6 8" id="KW-1133">Transmembrane helix</keyword>
<keyword evidence="4 8" id="KW-0812">Transmembrane</keyword>
<dbReference type="InterPro" id="IPR001507">
    <property type="entry name" value="ZP_dom"/>
</dbReference>
<proteinExistence type="predicted"/>
<dbReference type="Proteomes" id="UP000887566">
    <property type="component" value="Unplaced"/>
</dbReference>
<dbReference type="GO" id="GO:0005886">
    <property type="term" value="C:plasma membrane"/>
    <property type="evidence" value="ECO:0007669"/>
    <property type="project" value="UniProtKB-SubCell"/>
</dbReference>
<dbReference type="Pfam" id="PF25301">
    <property type="entry name" value="CUT_C"/>
    <property type="match status" value="1"/>
</dbReference>
<dbReference type="PANTHER" id="PTHR22907:SF54">
    <property type="entry name" value="GH04558P"/>
    <property type="match status" value="1"/>
</dbReference>
<evidence type="ECO:0000313" key="11">
    <source>
        <dbReference type="WBParaSite" id="PSAMB.scaffold3623size17558.g22019.t1"/>
    </source>
</evidence>
<evidence type="ECO:0000256" key="5">
    <source>
        <dbReference type="ARBA" id="ARBA00022729"/>
    </source>
</evidence>
<reference evidence="11" key="1">
    <citation type="submission" date="2022-11" db="UniProtKB">
        <authorList>
            <consortium name="WormBaseParasite"/>
        </authorList>
    </citation>
    <scope>IDENTIFICATION</scope>
</reference>
<evidence type="ECO:0000256" key="2">
    <source>
        <dbReference type="ARBA" id="ARBA00022460"/>
    </source>
</evidence>
<keyword evidence="5" id="KW-0732">Signal</keyword>
<evidence type="ECO:0000256" key="6">
    <source>
        <dbReference type="ARBA" id="ARBA00022989"/>
    </source>
</evidence>
<evidence type="ECO:0000256" key="7">
    <source>
        <dbReference type="ARBA" id="ARBA00023136"/>
    </source>
</evidence>
<organism evidence="10 11">
    <name type="scientific">Plectus sambesii</name>
    <dbReference type="NCBI Taxonomy" id="2011161"/>
    <lineage>
        <taxon>Eukaryota</taxon>
        <taxon>Metazoa</taxon>
        <taxon>Ecdysozoa</taxon>
        <taxon>Nematoda</taxon>
        <taxon>Chromadorea</taxon>
        <taxon>Plectida</taxon>
        <taxon>Plectina</taxon>
        <taxon>Plectoidea</taxon>
        <taxon>Plectidae</taxon>
        <taxon>Plectus</taxon>
    </lineage>
</organism>
<dbReference type="PANTHER" id="PTHR22907">
    <property type="entry name" value="GH04558P"/>
    <property type="match status" value="1"/>
</dbReference>
<evidence type="ECO:0000256" key="4">
    <source>
        <dbReference type="ARBA" id="ARBA00022692"/>
    </source>
</evidence>
<feature type="domain" description="ZP" evidence="9">
    <location>
        <begin position="53"/>
        <end position="301"/>
    </location>
</feature>
<keyword evidence="7 8" id="KW-0472">Membrane</keyword>
<dbReference type="SMART" id="SM00241">
    <property type="entry name" value="ZP"/>
    <property type="match status" value="1"/>
</dbReference>
<dbReference type="AlphaFoldDB" id="A0A914WBB1"/>
<dbReference type="Pfam" id="PF25057">
    <property type="entry name" value="CUT_N"/>
    <property type="match status" value="1"/>
</dbReference>
<keyword evidence="2" id="KW-0193">Cuticle</keyword>
<evidence type="ECO:0000256" key="1">
    <source>
        <dbReference type="ARBA" id="ARBA00004251"/>
    </source>
</evidence>
<evidence type="ECO:0000256" key="3">
    <source>
        <dbReference type="ARBA" id="ARBA00022475"/>
    </source>
</evidence>
<dbReference type="InterPro" id="IPR057475">
    <property type="entry name" value="CUT_C"/>
</dbReference>
<dbReference type="WBParaSite" id="PSAMB.scaffold3623size17558.g22019.t1">
    <property type="protein sequence ID" value="PSAMB.scaffold3623size17558.g22019.t1"/>
    <property type="gene ID" value="PSAMB.scaffold3623size17558.g22019"/>
</dbReference>
<dbReference type="GO" id="GO:0042302">
    <property type="term" value="F:structural constituent of cuticle"/>
    <property type="evidence" value="ECO:0007669"/>
    <property type="project" value="UniProtKB-KW"/>
</dbReference>
<dbReference type="InterPro" id="IPR056953">
    <property type="entry name" value="CUT_N"/>
</dbReference>
<comment type="subcellular location">
    <subcellularLocation>
        <location evidence="1">Cell membrane</location>
        <topology evidence="1">Single-pass type I membrane protein</topology>
    </subcellularLocation>
</comment>
<accession>A0A914WBB1</accession>
<protein>
    <submittedName>
        <fullName evidence="11">ZP domain-containing protein</fullName>
    </submittedName>
</protein>
<evidence type="ECO:0000313" key="10">
    <source>
        <dbReference type="Proteomes" id="UP000887566"/>
    </source>
</evidence>